<evidence type="ECO:0000313" key="4">
    <source>
        <dbReference type="Proteomes" id="UP000827721"/>
    </source>
</evidence>
<keyword evidence="4" id="KW-1185">Reference proteome</keyword>
<dbReference type="EMBL" id="JAFEMO010000001">
    <property type="protein sequence ID" value="KAH7576462.1"/>
    <property type="molecule type" value="Genomic_DNA"/>
</dbReference>
<accession>A0ABQ8IJX2</accession>
<proteinExistence type="predicted"/>
<evidence type="ECO:0000259" key="2">
    <source>
        <dbReference type="PROSITE" id="PS50158"/>
    </source>
</evidence>
<name>A0ABQ8IJX2_9ROSI</name>
<evidence type="ECO:0000313" key="3">
    <source>
        <dbReference type="EMBL" id="KAH7576462.1"/>
    </source>
</evidence>
<protein>
    <recommendedName>
        <fullName evidence="2">CCHC-type domain-containing protein</fullName>
    </recommendedName>
</protein>
<comment type="caution">
    <text evidence="3">The sequence shown here is derived from an EMBL/GenBank/DDBJ whole genome shotgun (WGS) entry which is preliminary data.</text>
</comment>
<dbReference type="InterPro" id="IPR001878">
    <property type="entry name" value="Znf_CCHC"/>
</dbReference>
<dbReference type="PROSITE" id="PS50158">
    <property type="entry name" value="ZF_CCHC"/>
    <property type="match status" value="1"/>
</dbReference>
<organism evidence="3 4">
    <name type="scientific">Xanthoceras sorbifolium</name>
    <dbReference type="NCBI Taxonomy" id="99658"/>
    <lineage>
        <taxon>Eukaryota</taxon>
        <taxon>Viridiplantae</taxon>
        <taxon>Streptophyta</taxon>
        <taxon>Embryophyta</taxon>
        <taxon>Tracheophyta</taxon>
        <taxon>Spermatophyta</taxon>
        <taxon>Magnoliopsida</taxon>
        <taxon>eudicotyledons</taxon>
        <taxon>Gunneridae</taxon>
        <taxon>Pentapetalae</taxon>
        <taxon>rosids</taxon>
        <taxon>malvids</taxon>
        <taxon>Sapindales</taxon>
        <taxon>Sapindaceae</taxon>
        <taxon>Xanthoceroideae</taxon>
        <taxon>Xanthoceras</taxon>
    </lineage>
</organism>
<keyword evidence="1" id="KW-0862">Zinc</keyword>
<keyword evidence="1" id="KW-0863">Zinc-finger</keyword>
<evidence type="ECO:0000256" key="1">
    <source>
        <dbReference type="PROSITE-ProRule" id="PRU00047"/>
    </source>
</evidence>
<sequence length="111" mass="12267">MERDFLNLKHGSKTIVEYEEQFTSLSRFATQLIPDDESKARNDGHGGSENAFGNVAVIMKNAPPCQYCGRSHAKECYRKTGACFGCGKTGNILKNCPKSRFGPDNALMDED</sequence>
<feature type="domain" description="CCHC-type" evidence="2">
    <location>
        <begin position="83"/>
        <end position="98"/>
    </location>
</feature>
<reference evidence="3 4" key="1">
    <citation type="submission" date="2021-02" db="EMBL/GenBank/DDBJ databases">
        <title>Plant Genome Project.</title>
        <authorList>
            <person name="Zhang R.-G."/>
        </authorList>
    </citation>
    <scope>NUCLEOTIDE SEQUENCE [LARGE SCALE GENOMIC DNA]</scope>
    <source>
        <tissue evidence="3">Leaves</tissue>
    </source>
</reference>
<gene>
    <name evidence="3" type="ORF">JRO89_XS01G0072700</name>
</gene>
<dbReference type="Proteomes" id="UP000827721">
    <property type="component" value="Unassembled WGS sequence"/>
</dbReference>
<keyword evidence="1" id="KW-0479">Metal-binding</keyword>